<organism evidence="3">
    <name type="scientific">Theileria annulata</name>
    <dbReference type="NCBI Taxonomy" id="5874"/>
    <lineage>
        <taxon>Eukaryota</taxon>
        <taxon>Sar</taxon>
        <taxon>Alveolata</taxon>
        <taxon>Apicomplexa</taxon>
        <taxon>Aconoidasida</taxon>
        <taxon>Piroplasmida</taxon>
        <taxon>Theileriidae</taxon>
        <taxon>Theileria</taxon>
    </lineage>
</organism>
<evidence type="ECO:0000313" key="2">
    <source>
        <dbReference type="EMBL" id="SVP89160.1"/>
    </source>
</evidence>
<dbReference type="InterPro" id="IPR036869">
    <property type="entry name" value="J_dom_sf"/>
</dbReference>
<keyword evidence="1" id="KW-0175">Coiled coil</keyword>
<accession>A0A3B0MS15</accession>
<protein>
    <recommendedName>
        <fullName evidence="4">J domain-containing protein</fullName>
    </recommendedName>
</protein>
<dbReference type="EMBL" id="UIVT01000001">
    <property type="protein sequence ID" value="SVP89160.1"/>
    <property type="molecule type" value="Genomic_DNA"/>
</dbReference>
<proteinExistence type="predicted"/>
<dbReference type="SUPFAM" id="SSF46565">
    <property type="entry name" value="Chaperone J-domain"/>
    <property type="match status" value="1"/>
</dbReference>
<feature type="coiled-coil region" evidence="1">
    <location>
        <begin position="398"/>
        <end position="425"/>
    </location>
</feature>
<reference evidence="3" key="1">
    <citation type="submission" date="2018-07" db="EMBL/GenBank/DDBJ databases">
        <authorList>
            <person name="Quirk P.G."/>
            <person name="Krulwich T.A."/>
        </authorList>
    </citation>
    <scope>NUCLEOTIDE SEQUENCE</scope>
    <source>
        <strain evidence="3">Anand</strain>
    </source>
</reference>
<name>A0A3B0MS15_THEAN</name>
<evidence type="ECO:0000313" key="3">
    <source>
        <dbReference type="EMBL" id="SVP90300.1"/>
    </source>
</evidence>
<sequence length="756" mass="86387">MDSEVFFENRFKKRTLDSPTDNTLDSPITIDTNTDTISNINTTSNNILNNTTYTNNTGLNGIETIRVNSVEQEEYYNVEHSTDKLSLTRQFLSSFLVDFDEDELAAKRTVETIYNASRSFSYTYRSLHEAIFAKSTQLTTLLPFVKAISSVADTAILLSTINSQNSKTTTNTNKNVNGKADAVVSGVLMNYELIMLGIFRKFCLKIREFESLEGNRTWEKMSELMESFLKDGILKELRGLFSQVYNIEQMNYGDFKRYLTDFRLYLTHLQDELYPKSGQKRKLASVSETFSLQNCIDLINFVGRELDNMRKLLLNIVKSVMNAAVTDSLTTILTKLSNNFNADFNSDFSSDFGSENVASGSQMEDENCILKCVNMLLEEESLFYVVDDQIEQNVKMCVEKYNNMYNAYEEEVRRRSDAVSEFEKKKKFKRDSVQYVLDRISETSSPTLSNSFKNPFYTVGISPKLCTKESFRKYAKKLKMLLHPDTEHDPEWKQKAEKAFKEASLALDQCVKQLDTFSASLYRVGPVPPYLSHLNIVLPPNSNFYTSGSSNNTGGESSPSYEETKLKEVQLVYFPEFSLRCDDQKVGSLSVEVDLTSLVDRKIWQSMGKNRQIIIYVLRPLHYEPYTIQLPNEMISSTHNLKLTDRPINKTPILKVDAVQPIRFGTSWKYFVGVKISGDLGSSLVSYKSLFIELPSKGRTINHITKLLKTFTNASFIDQSSLQQRLNSVKETNSKSEAEKFLLECTKLAQKWADEN</sequence>
<dbReference type="EMBL" id="UIVS01000001">
    <property type="protein sequence ID" value="SVP90300.1"/>
    <property type="molecule type" value="Genomic_DNA"/>
</dbReference>
<gene>
    <name evidence="2" type="ORF">TAT_000101200</name>
    <name evidence="3" type="ORF">TAV_000100500</name>
</gene>
<dbReference type="VEuPathDB" id="PiroplasmaDB:TA16850"/>
<evidence type="ECO:0008006" key="4">
    <source>
        <dbReference type="Google" id="ProtNLM"/>
    </source>
</evidence>
<evidence type="ECO:0000256" key="1">
    <source>
        <dbReference type="SAM" id="Coils"/>
    </source>
</evidence>
<dbReference type="AlphaFoldDB" id="A0A3B0MS15"/>